<dbReference type="PROSITE" id="PS50995">
    <property type="entry name" value="HTH_MARR_2"/>
    <property type="match status" value="1"/>
</dbReference>
<dbReference type="EMBL" id="MKQP01000048">
    <property type="protein sequence ID" value="OMD24860.1"/>
    <property type="molecule type" value="Genomic_DNA"/>
</dbReference>
<dbReference type="InterPro" id="IPR036388">
    <property type="entry name" value="WH-like_DNA-bd_sf"/>
</dbReference>
<dbReference type="SMART" id="SM00347">
    <property type="entry name" value="HTH_MARR"/>
    <property type="match status" value="1"/>
</dbReference>
<protein>
    <submittedName>
        <fullName evidence="4">MarR family transcriptional regulator</fullName>
    </submittedName>
</protein>
<dbReference type="AlphaFoldDB" id="A0A1R0WYY8"/>
<evidence type="ECO:0000313" key="5">
    <source>
        <dbReference type="Proteomes" id="UP000187465"/>
    </source>
</evidence>
<name>A0A1R0WYY8_9BACL</name>
<reference evidence="4 5" key="1">
    <citation type="submission" date="2016-10" db="EMBL/GenBank/DDBJ databases">
        <title>Paenibacillus species isolates.</title>
        <authorList>
            <person name="Beno S.M."/>
        </authorList>
    </citation>
    <scope>NUCLEOTIDE SEQUENCE [LARGE SCALE GENOMIC DNA]</scope>
    <source>
        <strain evidence="4 5">FSL H7-0604</strain>
    </source>
</reference>
<sequence>MNKPVVDTPFSNLIREIGIKIKGTADTRLNELGLNSQQGRMIGYIFENQAEGVIQKDLAEVFNRKGASITSMLQGLEKKGYIQRVTPENDERQKSIFVLEKGALLVEEFNEIFSEVEASITKALSPEETATLKSLLQKVSSSL</sequence>
<keyword evidence="3" id="KW-0804">Transcription</keyword>
<evidence type="ECO:0000256" key="2">
    <source>
        <dbReference type="ARBA" id="ARBA00023125"/>
    </source>
</evidence>
<comment type="caution">
    <text evidence="4">The sequence shown here is derived from an EMBL/GenBank/DDBJ whole genome shotgun (WGS) entry which is preliminary data.</text>
</comment>
<dbReference type="SUPFAM" id="SSF46785">
    <property type="entry name" value="Winged helix' DNA-binding domain"/>
    <property type="match status" value="1"/>
</dbReference>
<keyword evidence="2" id="KW-0238">DNA-binding</keyword>
<dbReference type="RefSeq" id="WP_036683144.1">
    <property type="nucleotide sequence ID" value="NZ_JALLFV010000003.1"/>
</dbReference>
<dbReference type="PANTHER" id="PTHR42756">
    <property type="entry name" value="TRANSCRIPTIONAL REGULATOR, MARR"/>
    <property type="match status" value="1"/>
</dbReference>
<dbReference type="GO" id="GO:0003700">
    <property type="term" value="F:DNA-binding transcription factor activity"/>
    <property type="evidence" value="ECO:0007669"/>
    <property type="project" value="InterPro"/>
</dbReference>
<dbReference type="Pfam" id="PF01047">
    <property type="entry name" value="MarR"/>
    <property type="match status" value="1"/>
</dbReference>
<dbReference type="InterPro" id="IPR000835">
    <property type="entry name" value="HTH_MarR-typ"/>
</dbReference>
<accession>A0A1R0WYY8</accession>
<dbReference type="Gene3D" id="1.10.10.10">
    <property type="entry name" value="Winged helix-like DNA-binding domain superfamily/Winged helix DNA-binding domain"/>
    <property type="match status" value="1"/>
</dbReference>
<dbReference type="Proteomes" id="UP000187465">
    <property type="component" value="Unassembled WGS sequence"/>
</dbReference>
<dbReference type="PRINTS" id="PR00598">
    <property type="entry name" value="HTHMARR"/>
</dbReference>
<keyword evidence="1" id="KW-0805">Transcription regulation</keyword>
<proteinExistence type="predicted"/>
<dbReference type="GO" id="GO:0003677">
    <property type="term" value="F:DNA binding"/>
    <property type="evidence" value="ECO:0007669"/>
    <property type="project" value="UniProtKB-KW"/>
</dbReference>
<gene>
    <name evidence="4" type="ORF">BJP51_28700</name>
</gene>
<dbReference type="PANTHER" id="PTHR42756:SF1">
    <property type="entry name" value="TRANSCRIPTIONAL REPRESSOR OF EMRAB OPERON"/>
    <property type="match status" value="1"/>
</dbReference>
<evidence type="ECO:0000313" key="4">
    <source>
        <dbReference type="EMBL" id="OMD24860.1"/>
    </source>
</evidence>
<organism evidence="4 5">
    <name type="scientific">Paenibacillus odorifer</name>
    <dbReference type="NCBI Taxonomy" id="189426"/>
    <lineage>
        <taxon>Bacteria</taxon>
        <taxon>Bacillati</taxon>
        <taxon>Bacillota</taxon>
        <taxon>Bacilli</taxon>
        <taxon>Bacillales</taxon>
        <taxon>Paenibacillaceae</taxon>
        <taxon>Paenibacillus</taxon>
    </lineage>
</organism>
<dbReference type="InterPro" id="IPR036390">
    <property type="entry name" value="WH_DNA-bd_sf"/>
</dbReference>
<evidence type="ECO:0000256" key="3">
    <source>
        <dbReference type="ARBA" id="ARBA00023163"/>
    </source>
</evidence>
<evidence type="ECO:0000256" key="1">
    <source>
        <dbReference type="ARBA" id="ARBA00023015"/>
    </source>
</evidence>